<comment type="similarity">
    <text evidence="3 11">Belongs to the bacterial/plant glucose-1-phosphate adenylyltransferase family.</text>
</comment>
<evidence type="ECO:0000256" key="5">
    <source>
        <dbReference type="ARBA" id="ARBA00022533"/>
    </source>
</evidence>
<comment type="subunit">
    <text evidence="11">Heterotetramer.</text>
</comment>
<protein>
    <recommendedName>
        <fullName evidence="4 11">Glucose-1-phosphate adenylyltransferase</fullName>
        <ecNumber evidence="4 11">2.7.7.27</ecNumber>
    </recommendedName>
    <alternativeName>
        <fullName evidence="11">ADP-glucose pyrophosphorylase</fullName>
    </alternativeName>
</protein>
<dbReference type="UniPathway" id="UPA00152"/>
<evidence type="ECO:0000256" key="7">
    <source>
        <dbReference type="ARBA" id="ARBA00022695"/>
    </source>
</evidence>
<dbReference type="FunFam" id="3.90.550.10:FF:000030">
    <property type="entry name" value="Glucose-1-phosphate adenylyltransferase"/>
    <property type="match status" value="1"/>
</dbReference>
<dbReference type="OrthoDB" id="1733332at2759"/>
<comment type="function">
    <text evidence="11">This protein plays a role in synthesis of starch. It catalyzes the synthesis of the activated glycosyl donor, ADP-glucose from Glc-1-P and ATP.</text>
</comment>
<dbReference type="PROSITE" id="PS00808">
    <property type="entry name" value="ADP_GLC_PYROPHOSPH_1"/>
    <property type="match status" value="1"/>
</dbReference>
<dbReference type="Proteomes" id="UP000036987">
    <property type="component" value="Unassembled WGS sequence"/>
</dbReference>
<evidence type="ECO:0000256" key="2">
    <source>
        <dbReference type="ARBA" id="ARBA00004727"/>
    </source>
</evidence>
<comment type="subcellular location">
    <subcellularLocation>
        <location evidence="11">Plastid</location>
        <location evidence="11">Chloroplast</location>
    </subcellularLocation>
</comment>
<dbReference type="AlphaFoldDB" id="A0A0K9Q2T6"/>
<dbReference type="GO" id="GO:0019252">
    <property type="term" value="P:starch biosynthetic process"/>
    <property type="evidence" value="ECO:0000318"/>
    <property type="project" value="GO_Central"/>
</dbReference>
<dbReference type="GO" id="GO:0010170">
    <property type="term" value="C:glucose-1-phosphate adenylyltransferase complex"/>
    <property type="evidence" value="ECO:0000318"/>
    <property type="project" value="GO_Central"/>
</dbReference>
<keyword evidence="10 11" id="KW-0750">Starch biosynthesis</keyword>
<evidence type="ECO:0000313" key="14">
    <source>
        <dbReference type="Proteomes" id="UP000036987"/>
    </source>
</evidence>
<keyword evidence="14" id="KW-1185">Reference proteome</keyword>
<proteinExistence type="inferred from homology"/>
<dbReference type="STRING" id="29655.A0A0K9Q2T6"/>
<dbReference type="PANTHER" id="PTHR43523">
    <property type="entry name" value="GLUCOSE-1-PHOSPHATE ADENYLYLTRANSFERASE-RELATED"/>
    <property type="match status" value="1"/>
</dbReference>
<dbReference type="Pfam" id="PF25247">
    <property type="entry name" value="LbH_GLGC"/>
    <property type="match status" value="1"/>
</dbReference>
<organism evidence="13 14">
    <name type="scientific">Zostera marina</name>
    <name type="common">Eelgrass</name>
    <dbReference type="NCBI Taxonomy" id="29655"/>
    <lineage>
        <taxon>Eukaryota</taxon>
        <taxon>Viridiplantae</taxon>
        <taxon>Streptophyta</taxon>
        <taxon>Embryophyta</taxon>
        <taxon>Tracheophyta</taxon>
        <taxon>Spermatophyta</taxon>
        <taxon>Magnoliopsida</taxon>
        <taxon>Liliopsida</taxon>
        <taxon>Zosteraceae</taxon>
        <taxon>Zostera</taxon>
    </lineage>
</organism>
<keyword evidence="5" id="KW-0021">Allosteric enzyme</keyword>
<dbReference type="InterPro" id="IPR011004">
    <property type="entry name" value="Trimer_LpxA-like_sf"/>
</dbReference>
<dbReference type="GO" id="GO:0008878">
    <property type="term" value="F:glucose-1-phosphate adenylyltransferase activity"/>
    <property type="evidence" value="ECO:0000318"/>
    <property type="project" value="GO_Central"/>
</dbReference>
<dbReference type="Gene3D" id="2.160.10.10">
    <property type="entry name" value="Hexapeptide repeat proteins"/>
    <property type="match status" value="1"/>
</dbReference>
<dbReference type="Pfam" id="PF00483">
    <property type="entry name" value="NTP_transferase"/>
    <property type="match status" value="1"/>
</dbReference>
<accession>A0A0K9Q2T6</accession>
<dbReference type="InterPro" id="IPR005835">
    <property type="entry name" value="NTP_transferase_dom"/>
</dbReference>
<comment type="pathway">
    <text evidence="2 11">Glycan biosynthesis; starch biosynthesis.</text>
</comment>
<evidence type="ECO:0000256" key="3">
    <source>
        <dbReference type="ARBA" id="ARBA00010443"/>
    </source>
</evidence>
<dbReference type="OMA" id="CKYMASM"/>
<sequence length="507" mass="56155">MVVPVLSAIGSVSFFRSSEVFGFVMPSTSVKMTRRQRHFGAVKSILVDSPNRRLVKLEEAVSSSNRITADPTSVASLILGGGAGTRLFPLTQTRAKPAVPIGGAYRLIDVPMSNCINSGIHNIYILTQFNSQSLNRHIARTYNTGGGIHFNHGTVEVLAATQTPGEFGNRWFQGTADAVRQFSWIFEDANLSHIDNILILSGDHLYRMDYMDLLQKHLDSGADISVSCIPMDDERASDFGLMKIDESGRVCEFQEKPKGEALKAMQVDRDMLGLSPEEASKFPYIASMGIYMFKRDVLLKLLRLSYPNANDFGSEIIPMAIKDCNVHAYMFKDYWEDIGTIKSFFDANMALTAQSPKFQFYDPSKPIYTSPQYLPPTKYESSKVLDSIISHGCFLRQCRVENSVVGVRSRLDDGVELKRTLMMGADFYQTDAEIASAVAQGRIPIGVGRNSRIMNCIIDKNAMIGQNVVIANTDNVEEAERPSDGFYIRSGITVILKNASIPDGTLI</sequence>
<evidence type="ECO:0000313" key="13">
    <source>
        <dbReference type="EMBL" id="KMZ74760.1"/>
    </source>
</evidence>
<dbReference type="EMBL" id="LFYR01000244">
    <property type="protein sequence ID" value="KMZ74760.1"/>
    <property type="molecule type" value="Genomic_DNA"/>
</dbReference>
<dbReference type="NCBIfam" id="NF002772">
    <property type="entry name" value="PRK02862.1"/>
    <property type="match status" value="1"/>
</dbReference>
<dbReference type="InterPro" id="IPR011831">
    <property type="entry name" value="ADP-Glc_PPase"/>
</dbReference>
<keyword evidence="7 11" id="KW-0548">Nucleotidyltransferase</keyword>
<dbReference type="InterPro" id="IPR029044">
    <property type="entry name" value="Nucleotide-diphossugar_trans"/>
</dbReference>
<keyword evidence="9 11" id="KW-0067">ATP-binding</keyword>
<dbReference type="SUPFAM" id="SSF51161">
    <property type="entry name" value="Trimeric LpxA-like enzymes"/>
    <property type="match status" value="1"/>
</dbReference>
<evidence type="ECO:0000256" key="1">
    <source>
        <dbReference type="ARBA" id="ARBA00000956"/>
    </source>
</evidence>
<evidence type="ECO:0000256" key="6">
    <source>
        <dbReference type="ARBA" id="ARBA00022679"/>
    </source>
</evidence>
<dbReference type="PROSITE" id="PS00809">
    <property type="entry name" value="ADP_GLC_PYROPHOSPH_2"/>
    <property type="match status" value="1"/>
</dbReference>
<comment type="catalytic activity">
    <reaction evidence="1 11">
        <text>alpha-D-glucose 1-phosphate + ATP + H(+) = ADP-alpha-D-glucose + diphosphate</text>
        <dbReference type="Rhea" id="RHEA:12120"/>
        <dbReference type="ChEBI" id="CHEBI:15378"/>
        <dbReference type="ChEBI" id="CHEBI:30616"/>
        <dbReference type="ChEBI" id="CHEBI:33019"/>
        <dbReference type="ChEBI" id="CHEBI:57498"/>
        <dbReference type="ChEBI" id="CHEBI:58601"/>
        <dbReference type="EC" id="2.7.7.27"/>
    </reaction>
</comment>
<dbReference type="GO" id="GO:0005978">
    <property type="term" value="P:glycogen biosynthetic process"/>
    <property type="evidence" value="ECO:0007669"/>
    <property type="project" value="InterPro"/>
</dbReference>
<keyword evidence="11" id="KW-0934">Plastid</keyword>
<dbReference type="Gene3D" id="3.90.550.10">
    <property type="entry name" value="Spore Coat Polysaccharide Biosynthesis Protein SpsA, Chain A"/>
    <property type="match status" value="1"/>
</dbReference>
<evidence type="ECO:0000256" key="11">
    <source>
        <dbReference type="RuleBase" id="RU362093"/>
    </source>
</evidence>
<dbReference type="InterPro" id="IPR005836">
    <property type="entry name" value="ADP_Glu_pyroP_CS"/>
</dbReference>
<evidence type="ECO:0000256" key="10">
    <source>
        <dbReference type="ARBA" id="ARBA00022922"/>
    </source>
</evidence>
<keyword evidence="11" id="KW-0150">Chloroplast</keyword>
<dbReference type="GO" id="GO:0009507">
    <property type="term" value="C:chloroplast"/>
    <property type="evidence" value="ECO:0007669"/>
    <property type="project" value="UniProtKB-SubCell"/>
</dbReference>
<dbReference type="EC" id="2.7.7.27" evidence="4 11"/>
<keyword evidence="6 11" id="KW-0808">Transferase</keyword>
<dbReference type="CDD" id="cd02508">
    <property type="entry name" value="ADP_Glucose_PP"/>
    <property type="match status" value="1"/>
</dbReference>
<dbReference type="PANTHER" id="PTHR43523:SF15">
    <property type="entry name" value="GLUCOSE-1-PHOSPHATE ADENYLYLTRANSFERASE LARGE SUBUNIT 4, CHLOROPLASTIC_AMYLOPLASTIC"/>
    <property type="match status" value="1"/>
</dbReference>
<comment type="caution">
    <text evidence="13">The sequence shown here is derived from an EMBL/GenBank/DDBJ whole genome shotgun (WGS) entry which is preliminary data.</text>
</comment>
<gene>
    <name evidence="13" type="ORF">ZOSMA_122G00280</name>
</gene>
<dbReference type="CDD" id="cd04651">
    <property type="entry name" value="LbH_G1P_AT_C"/>
    <property type="match status" value="1"/>
</dbReference>
<dbReference type="NCBIfam" id="TIGR02091">
    <property type="entry name" value="glgC"/>
    <property type="match status" value="1"/>
</dbReference>
<evidence type="ECO:0000256" key="9">
    <source>
        <dbReference type="ARBA" id="ARBA00022840"/>
    </source>
</evidence>
<keyword evidence="8 11" id="KW-0547">Nucleotide-binding</keyword>
<reference evidence="14" key="1">
    <citation type="journal article" date="2016" name="Nature">
        <title>The genome of the seagrass Zostera marina reveals angiosperm adaptation to the sea.</title>
        <authorList>
            <person name="Olsen J.L."/>
            <person name="Rouze P."/>
            <person name="Verhelst B."/>
            <person name="Lin Y.-C."/>
            <person name="Bayer T."/>
            <person name="Collen J."/>
            <person name="Dattolo E."/>
            <person name="De Paoli E."/>
            <person name="Dittami S."/>
            <person name="Maumus F."/>
            <person name="Michel G."/>
            <person name="Kersting A."/>
            <person name="Lauritano C."/>
            <person name="Lohaus R."/>
            <person name="Toepel M."/>
            <person name="Tonon T."/>
            <person name="Vanneste K."/>
            <person name="Amirebrahimi M."/>
            <person name="Brakel J."/>
            <person name="Bostroem C."/>
            <person name="Chovatia M."/>
            <person name="Grimwood J."/>
            <person name="Jenkins J.W."/>
            <person name="Jueterbock A."/>
            <person name="Mraz A."/>
            <person name="Stam W.T."/>
            <person name="Tice H."/>
            <person name="Bornberg-Bauer E."/>
            <person name="Green P.J."/>
            <person name="Pearson G.A."/>
            <person name="Procaccini G."/>
            <person name="Duarte C.M."/>
            <person name="Schmutz J."/>
            <person name="Reusch T.B.H."/>
            <person name="Van de Peer Y."/>
        </authorList>
    </citation>
    <scope>NUCLEOTIDE SEQUENCE [LARGE SCALE GENOMIC DNA]</scope>
    <source>
        <strain evidence="14">cv. Finnish</strain>
    </source>
</reference>
<evidence type="ECO:0000259" key="12">
    <source>
        <dbReference type="Pfam" id="PF00483"/>
    </source>
</evidence>
<evidence type="ECO:0000256" key="4">
    <source>
        <dbReference type="ARBA" id="ARBA00012460"/>
    </source>
</evidence>
<evidence type="ECO:0000256" key="8">
    <source>
        <dbReference type="ARBA" id="ARBA00022741"/>
    </source>
</evidence>
<feature type="domain" description="Nucleotidyl transferase" evidence="12">
    <location>
        <begin position="76"/>
        <end position="353"/>
    </location>
</feature>
<name>A0A0K9Q2T6_ZOSMR</name>
<dbReference type="SUPFAM" id="SSF53448">
    <property type="entry name" value="Nucleotide-diphospho-sugar transferases"/>
    <property type="match status" value="1"/>
</dbReference>
<dbReference type="GO" id="GO:0005524">
    <property type="term" value="F:ATP binding"/>
    <property type="evidence" value="ECO:0007669"/>
    <property type="project" value="UniProtKB-KW"/>
</dbReference>